<feature type="domain" description="Glycosyltransferase 2-like" evidence="4">
    <location>
        <begin position="28"/>
        <end position="112"/>
    </location>
</feature>
<dbReference type="Proteomes" id="UP000057609">
    <property type="component" value="Chromosome"/>
</dbReference>
<evidence type="ECO:0000313" key="6">
    <source>
        <dbReference type="Proteomes" id="UP000057609"/>
    </source>
</evidence>
<dbReference type="PANTHER" id="PTHR43179">
    <property type="entry name" value="RHAMNOSYLTRANSFERASE WBBL"/>
    <property type="match status" value="1"/>
</dbReference>
<dbReference type="Gene3D" id="3.90.550.10">
    <property type="entry name" value="Spore Coat Polysaccharide Biosynthesis Protein SpsA, Chain A"/>
    <property type="match status" value="1"/>
</dbReference>
<name>A0A0B5BEQ7_9BACT</name>
<dbReference type="PANTHER" id="PTHR43179:SF12">
    <property type="entry name" value="GALACTOFURANOSYLTRANSFERASE GLFT2"/>
    <property type="match status" value="1"/>
</dbReference>
<accession>A0A0B5BEQ7</accession>
<dbReference type="KEGG" id="gpi:GPICK_13210"/>
<keyword evidence="6" id="KW-1185">Reference proteome</keyword>
<proteinExistence type="inferred from homology"/>
<evidence type="ECO:0000256" key="3">
    <source>
        <dbReference type="ARBA" id="ARBA00022679"/>
    </source>
</evidence>
<dbReference type="AlphaFoldDB" id="A0A0B5BEQ7"/>
<dbReference type="GO" id="GO:0016757">
    <property type="term" value="F:glycosyltransferase activity"/>
    <property type="evidence" value="ECO:0007669"/>
    <property type="project" value="UniProtKB-KW"/>
</dbReference>
<dbReference type="CDD" id="cd02526">
    <property type="entry name" value="GT2_RfbF_like"/>
    <property type="match status" value="1"/>
</dbReference>
<keyword evidence="2" id="KW-0328">Glycosyltransferase</keyword>
<dbReference type="InterPro" id="IPR001173">
    <property type="entry name" value="Glyco_trans_2-like"/>
</dbReference>
<protein>
    <submittedName>
        <fullName evidence="5">Glycosyl transferase</fullName>
    </submittedName>
</protein>
<dbReference type="SUPFAM" id="SSF53448">
    <property type="entry name" value="Nucleotide-diphospho-sugar transferases"/>
    <property type="match status" value="1"/>
</dbReference>
<dbReference type="EMBL" id="CP009788">
    <property type="protein sequence ID" value="AJE04932.1"/>
    <property type="molecule type" value="Genomic_DNA"/>
</dbReference>
<evidence type="ECO:0000313" key="5">
    <source>
        <dbReference type="EMBL" id="AJE04932.1"/>
    </source>
</evidence>
<dbReference type="STRING" id="345632.GPICK_13210"/>
<dbReference type="Pfam" id="PF00535">
    <property type="entry name" value="Glycos_transf_2"/>
    <property type="match status" value="1"/>
</dbReference>
<organism evidence="5 6">
    <name type="scientific">Geobacter pickeringii</name>
    <dbReference type="NCBI Taxonomy" id="345632"/>
    <lineage>
        <taxon>Bacteria</taxon>
        <taxon>Pseudomonadati</taxon>
        <taxon>Thermodesulfobacteriota</taxon>
        <taxon>Desulfuromonadia</taxon>
        <taxon>Geobacterales</taxon>
        <taxon>Geobacteraceae</taxon>
        <taxon>Geobacter</taxon>
    </lineage>
</organism>
<reference evidence="5 6" key="1">
    <citation type="journal article" date="2015" name="Genome Announc.">
        <title>Complete Genome of Geobacter pickeringii G13T, a Metal-Reducing Isolate from Sedimentary Kaolin Deposits.</title>
        <authorList>
            <person name="Badalamenti J.P."/>
            <person name="Bond D.R."/>
        </authorList>
    </citation>
    <scope>NUCLEOTIDE SEQUENCE [LARGE SCALE GENOMIC DNA]</scope>
    <source>
        <strain evidence="5 6">G13</strain>
    </source>
</reference>
<gene>
    <name evidence="5" type="ORF">GPICK_13210</name>
</gene>
<evidence type="ECO:0000256" key="1">
    <source>
        <dbReference type="ARBA" id="ARBA00006739"/>
    </source>
</evidence>
<keyword evidence="3 5" id="KW-0808">Transferase</keyword>
<sequence>MGHHCCAAVVILYHPQRDYLDNIRTWIEQVDAVYVVDNSESPDLTIAEHLSVLPGVTYLAQGENRGVAYGLNLGARKAIEAGYDYLLTMDQDSRASGALVKTMFECLDASAATVGIISPFHLTRAVRQRPSGATCSDVMTPMTSGCLLNLSAWRCIGPFREDFFIDFVDDEFCLRLRRNGYQVLQANAALLEHEVGNVTRFGPFIATNHSPLRRYYKTRNRFAVFAEYRRDFPGHCLFDLVRLAKEAASIVLFEREKGAKLRMMWRGWRDFRRGKFGKFEGGSR</sequence>
<evidence type="ECO:0000256" key="2">
    <source>
        <dbReference type="ARBA" id="ARBA00022676"/>
    </source>
</evidence>
<dbReference type="InterPro" id="IPR029044">
    <property type="entry name" value="Nucleotide-diphossugar_trans"/>
</dbReference>
<evidence type="ECO:0000259" key="4">
    <source>
        <dbReference type="Pfam" id="PF00535"/>
    </source>
</evidence>
<comment type="similarity">
    <text evidence="1">Belongs to the glycosyltransferase 2 family.</text>
</comment>
<dbReference type="HOGENOM" id="CLU_023845_9_1_7"/>